<sequence>MSLACREYAWVPLKSPPVISKYVVVPLLWGPKSSLTPIFLAEARTIRHNDVTDNYDSLSPDPTI</sequence>
<geneLocation type="plasmid" evidence="1 2">
    <name>pREB2</name>
</geneLocation>
<keyword evidence="2" id="KW-1185">Reference proteome</keyword>
<accession>A8ZM87</accession>
<protein>
    <submittedName>
        <fullName evidence="1">Uncharacterized protein</fullName>
    </submittedName>
</protein>
<dbReference type="Proteomes" id="UP000000268">
    <property type="component" value="Plasmid pREB2"/>
</dbReference>
<gene>
    <name evidence="1" type="ordered locus">AM1_B0130</name>
</gene>
<keyword evidence="1" id="KW-0614">Plasmid</keyword>
<evidence type="ECO:0000313" key="1">
    <source>
        <dbReference type="EMBL" id="ABW31855.1"/>
    </source>
</evidence>
<organism evidence="1 2">
    <name type="scientific">Acaryochloris marina (strain MBIC 11017)</name>
    <dbReference type="NCBI Taxonomy" id="329726"/>
    <lineage>
        <taxon>Bacteria</taxon>
        <taxon>Bacillati</taxon>
        <taxon>Cyanobacteriota</taxon>
        <taxon>Cyanophyceae</taxon>
        <taxon>Acaryochloridales</taxon>
        <taxon>Acaryochloridaceae</taxon>
        <taxon>Acaryochloris</taxon>
    </lineage>
</organism>
<dbReference type="AlphaFoldDB" id="A8ZM87"/>
<dbReference type="EMBL" id="CP000839">
    <property type="protein sequence ID" value="ABW31855.1"/>
    <property type="molecule type" value="Genomic_DNA"/>
</dbReference>
<proteinExistence type="predicted"/>
<evidence type="ECO:0000313" key="2">
    <source>
        <dbReference type="Proteomes" id="UP000000268"/>
    </source>
</evidence>
<reference evidence="1 2" key="1">
    <citation type="journal article" date="2008" name="Proc. Natl. Acad. Sci. U.S.A.">
        <title>Niche adaptation and genome expansion in the chlorophyll d-producing cyanobacterium Acaryochloris marina.</title>
        <authorList>
            <person name="Swingley W.D."/>
            <person name="Chen M."/>
            <person name="Cheung P.C."/>
            <person name="Conrad A.L."/>
            <person name="Dejesa L.C."/>
            <person name="Hao J."/>
            <person name="Honchak B.M."/>
            <person name="Karbach L.E."/>
            <person name="Kurdoglu A."/>
            <person name="Lahiri S."/>
            <person name="Mastrian S.D."/>
            <person name="Miyashita H."/>
            <person name="Page L."/>
            <person name="Ramakrishna P."/>
            <person name="Satoh S."/>
            <person name="Sattley W.M."/>
            <person name="Shimada Y."/>
            <person name="Taylor H.L."/>
            <person name="Tomo T."/>
            <person name="Tsuchiya T."/>
            <person name="Wang Z.T."/>
            <person name="Raymond J."/>
            <person name="Mimuro M."/>
            <person name="Blankenship R.E."/>
            <person name="Touchman J.W."/>
        </authorList>
    </citation>
    <scope>NUCLEOTIDE SEQUENCE [LARGE SCALE GENOMIC DNA]</scope>
    <source>
        <strain evidence="2">MBIC 11017</strain>
        <plasmid evidence="2">Plasmid pREB2</plasmid>
    </source>
</reference>
<dbReference type="KEGG" id="amr:AM1_B0130"/>
<name>A8ZM87_ACAM1</name>
<dbReference type="HOGENOM" id="CLU_2857335_0_0_3"/>